<protein>
    <submittedName>
        <fullName evidence="1">Uncharacterized protein</fullName>
    </submittedName>
</protein>
<proteinExistence type="predicted"/>
<keyword evidence="2" id="KW-1185">Reference proteome</keyword>
<comment type="caution">
    <text evidence="1">The sequence shown here is derived from an EMBL/GenBank/DDBJ whole genome shotgun (WGS) entry which is preliminary data.</text>
</comment>
<reference evidence="1 2" key="1">
    <citation type="submission" date="2017-05" db="EMBL/GenBank/DDBJ databases">
        <title>Biotechnological potential of actinobacteria isolated from South African environments.</title>
        <authorList>
            <person name="Le Roes-Hill M."/>
            <person name="Prins A."/>
            <person name="Durrell K.A."/>
        </authorList>
    </citation>
    <scope>NUCLEOTIDE SEQUENCE [LARGE SCALE GENOMIC DNA]</scope>
    <source>
        <strain evidence="1">BS2</strain>
    </source>
</reference>
<organism evidence="1 2">
    <name type="scientific">Gordonia lacunae</name>
    <dbReference type="NCBI Taxonomy" id="417102"/>
    <lineage>
        <taxon>Bacteria</taxon>
        <taxon>Bacillati</taxon>
        <taxon>Actinomycetota</taxon>
        <taxon>Actinomycetes</taxon>
        <taxon>Mycobacteriales</taxon>
        <taxon>Gordoniaceae</taxon>
        <taxon>Gordonia</taxon>
    </lineage>
</organism>
<gene>
    <name evidence="1" type="ORF">CA982_22845</name>
</gene>
<dbReference type="AlphaFoldDB" id="A0A243Q4E2"/>
<dbReference type="STRING" id="417102.CA982_22845"/>
<evidence type="ECO:0000313" key="1">
    <source>
        <dbReference type="EMBL" id="OUC76238.1"/>
    </source>
</evidence>
<dbReference type="Proteomes" id="UP000194632">
    <property type="component" value="Unassembled WGS sequence"/>
</dbReference>
<evidence type="ECO:0000313" key="2">
    <source>
        <dbReference type="Proteomes" id="UP000194632"/>
    </source>
</evidence>
<sequence>MRQAAPHDVVLGDPAFSPVPSPGSRLVVAVGSNAAPQVLRRKLAQVHSSDTICLQPVHVTNITVGHSAHIAARGYVPAAPILAGQQSITTIAAWLGPAHIEALDATEPNYHRQTVNTRDHPLIHDRPTPSLPADRPPLTSEFDLYVSRHGVLADPVTGDPVPFGSQAHVLAWLSRRLDDPTFAGPVSDVCSRLAADPEAVTARMRGAGVSRPGDFRATPSIGHDR</sequence>
<name>A0A243Q4E2_9ACTN</name>
<accession>A0A243Q4E2</accession>
<dbReference type="EMBL" id="NGFO01000037">
    <property type="protein sequence ID" value="OUC76238.1"/>
    <property type="molecule type" value="Genomic_DNA"/>
</dbReference>